<accession>B6K0J7</accession>
<dbReference type="SUPFAM" id="SSF54928">
    <property type="entry name" value="RNA-binding domain, RBD"/>
    <property type="match status" value="2"/>
</dbReference>
<dbReference type="Proteomes" id="UP000001744">
    <property type="component" value="Unassembled WGS sequence"/>
</dbReference>
<dbReference type="RefSeq" id="XP_002173761.1">
    <property type="nucleotide sequence ID" value="XM_002173725.2"/>
</dbReference>
<dbReference type="InterPro" id="IPR000504">
    <property type="entry name" value="RRM_dom"/>
</dbReference>
<dbReference type="GO" id="GO:0005737">
    <property type="term" value="C:cytoplasm"/>
    <property type="evidence" value="ECO:0007669"/>
    <property type="project" value="EnsemblFungi"/>
</dbReference>
<feature type="region of interest" description="Disordered" evidence="4">
    <location>
        <begin position="543"/>
        <end position="565"/>
    </location>
</feature>
<feature type="compositionally biased region" description="Low complexity" evidence="4">
    <location>
        <begin position="68"/>
        <end position="85"/>
    </location>
</feature>
<dbReference type="OMA" id="PGYKRLC"/>
<dbReference type="EMBL" id="KE651166">
    <property type="protein sequence ID" value="EEB07468.1"/>
    <property type="molecule type" value="Genomic_DNA"/>
</dbReference>
<dbReference type="GO" id="GO:0003729">
    <property type="term" value="F:mRNA binding"/>
    <property type="evidence" value="ECO:0000318"/>
    <property type="project" value="GO_Central"/>
</dbReference>
<dbReference type="InterPro" id="IPR035979">
    <property type="entry name" value="RBD_domain_sf"/>
</dbReference>
<dbReference type="STRING" id="402676.B6K0J7"/>
<feature type="region of interest" description="Disordered" evidence="4">
    <location>
        <begin position="205"/>
        <end position="227"/>
    </location>
</feature>
<dbReference type="FunFam" id="3.30.70.330:FF:000089">
    <property type="entry name" value="RNA binding protein"/>
    <property type="match status" value="1"/>
</dbReference>
<feature type="region of interest" description="Disordered" evidence="4">
    <location>
        <begin position="29"/>
        <end position="99"/>
    </location>
</feature>
<name>B6K0J7_SCHJY</name>
<evidence type="ECO:0000259" key="5">
    <source>
        <dbReference type="PROSITE" id="PS50102"/>
    </source>
</evidence>
<organism evidence="6 8">
    <name type="scientific">Schizosaccharomyces japonicus (strain yFS275 / FY16936)</name>
    <name type="common">Fission yeast</name>
    <dbReference type="NCBI Taxonomy" id="402676"/>
    <lineage>
        <taxon>Eukaryota</taxon>
        <taxon>Fungi</taxon>
        <taxon>Dikarya</taxon>
        <taxon>Ascomycota</taxon>
        <taxon>Taphrinomycotina</taxon>
        <taxon>Schizosaccharomycetes</taxon>
        <taxon>Schizosaccharomycetales</taxon>
        <taxon>Schizosaccharomycetaceae</taxon>
        <taxon>Schizosaccharomyces</taxon>
    </lineage>
</organism>
<sequence length="565" mass="60917">MSLKLLSPDVPQTMETLKEQSTSYFLPRCVQSSPQESREKLQDTSLLPTGILNGDDDASYVHMSPKASSTNVSSSSNSSDGSTSSRAEGNALKERSSSSSRVSSFASRVSKTASPPPILASLFIENIPRDMSFREFAGIFTFAKDVESCELSPATTESETLSGCVVFRSYEAAVYARSILMTSQFYSFSGIAVVDNNGHQVCQGSCTPSDAEHAEASAGAQPSLLSRHSSTSSSYHFSAMRESLSQIDLLKLKNVSDASQGSSLYSVNNHFDNLFSHSGPLGDAAKPLRTDGVWTPSSSSRGPFSGLKDDSSPWMNTPTLKSSTDTPNSKHSFQSLSINTNFSNRSPLSPDKFYHASPLGSTQSPRFRAFTANVGERSVSPPLTPGSFTPTHRDFLYSASSMSPNTPFAPFVSHSFHQRAPVTTPVNINPADQNPPCNTIYVGNLPPSTSEDELKALFSTQPGYKRLCFRTKGNGPMCFVEFESIAYATEALKALQGVCLSSSVKGGIRLSFSKNPLGVRSPSSSHSNNRNLHSGSVNYPNLSLLNQNNHNDTHVPSWGTAPFYK</sequence>
<dbReference type="PANTHER" id="PTHR10501">
    <property type="entry name" value="U1 SMALL NUCLEAR RIBONUCLEOPROTEIN A/U2 SMALL NUCLEAR RIBONUCLEOPROTEIN B"/>
    <property type="match status" value="1"/>
</dbReference>
<keyword evidence="1" id="KW-0597">Phosphoprotein</keyword>
<dbReference type="Pfam" id="PF00076">
    <property type="entry name" value="RRM_1"/>
    <property type="match status" value="1"/>
</dbReference>
<dbReference type="HOGENOM" id="CLU_482467_0_0_1"/>
<dbReference type="VEuPathDB" id="FungiDB:SJAG_02554"/>
<dbReference type="AlphaFoldDB" id="B6K0J7"/>
<protein>
    <submittedName>
        <fullName evidence="6">RNA-binding protein Scw1</fullName>
    </submittedName>
</protein>
<feature type="region of interest" description="Disordered" evidence="4">
    <location>
        <begin position="292"/>
        <end position="334"/>
    </location>
</feature>
<feature type="compositionally biased region" description="Polar residues" evidence="4">
    <location>
        <begin position="313"/>
        <end position="334"/>
    </location>
</feature>
<dbReference type="InterPro" id="IPR012677">
    <property type="entry name" value="Nucleotide-bd_a/b_plait_sf"/>
</dbReference>
<dbReference type="CDD" id="cd12245">
    <property type="entry name" value="RRM_scw1_like"/>
    <property type="match status" value="1"/>
</dbReference>
<dbReference type="OrthoDB" id="431169at2759"/>
<evidence type="ECO:0000256" key="4">
    <source>
        <dbReference type="SAM" id="MobiDB-lite"/>
    </source>
</evidence>
<keyword evidence="2 3" id="KW-0694">RNA-binding</keyword>
<dbReference type="PROSITE" id="PS50102">
    <property type="entry name" value="RRM"/>
    <property type="match status" value="1"/>
</dbReference>
<dbReference type="Gene3D" id="3.30.70.330">
    <property type="match status" value="2"/>
</dbReference>
<dbReference type="JaponicusDB" id="SJAG_02554">
    <property type="gene designation" value="scw1"/>
</dbReference>
<gene>
    <name evidence="7" type="primary">scw1</name>
    <name evidence="6" type="ORF">SJAG_02554</name>
</gene>
<proteinExistence type="predicted"/>
<dbReference type="CDD" id="cd00590">
    <property type="entry name" value="RRM_SF"/>
    <property type="match status" value="1"/>
</dbReference>
<evidence type="ECO:0000313" key="8">
    <source>
        <dbReference type="Proteomes" id="UP000001744"/>
    </source>
</evidence>
<evidence type="ECO:0000256" key="2">
    <source>
        <dbReference type="ARBA" id="ARBA00022884"/>
    </source>
</evidence>
<evidence type="ECO:0000256" key="1">
    <source>
        <dbReference type="ARBA" id="ARBA00022553"/>
    </source>
</evidence>
<dbReference type="GeneID" id="7051181"/>
<keyword evidence="8" id="KW-1185">Reference proteome</keyword>
<evidence type="ECO:0000313" key="6">
    <source>
        <dbReference type="EMBL" id="EEB07468.1"/>
    </source>
</evidence>
<evidence type="ECO:0000256" key="3">
    <source>
        <dbReference type="PROSITE-ProRule" id="PRU00176"/>
    </source>
</evidence>
<dbReference type="eggNOG" id="KOG0118">
    <property type="taxonomic scope" value="Eukaryota"/>
</dbReference>
<feature type="domain" description="RRM" evidence="5">
    <location>
        <begin position="438"/>
        <end position="515"/>
    </location>
</feature>
<reference evidence="6 8" key="1">
    <citation type="journal article" date="2011" name="Science">
        <title>Comparative functional genomics of the fission yeasts.</title>
        <authorList>
            <person name="Rhind N."/>
            <person name="Chen Z."/>
            <person name="Yassour M."/>
            <person name="Thompson D.A."/>
            <person name="Haas B.J."/>
            <person name="Habib N."/>
            <person name="Wapinski I."/>
            <person name="Roy S."/>
            <person name="Lin M.F."/>
            <person name="Heiman D.I."/>
            <person name="Young S.K."/>
            <person name="Furuya K."/>
            <person name="Guo Y."/>
            <person name="Pidoux A."/>
            <person name="Chen H.M."/>
            <person name="Robbertse B."/>
            <person name="Goldberg J.M."/>
            <person name="Aoki K."/>
            <person name="Bayne E.H."/>
            <person name="Berlin A.M."/>
            <person name="Desjardins C.A."/>
            <person name="Dobbs E."/>
            <person name="Dukaj L."/>
            <person name="Fan L."/>
            <person name="FitzGerald M.G."/>
            <person name="French C."/>
            <person name="Gujja S."/>
            <person name="Hansen K."/>
            <person name="Keifenheim D."/>
            <person name="Levin J.Z."/>
            <person name="Mosher R.A."/>
            <person name="Mueller C.A."/>
            <person name="Pfiffner J."/>
            <person name="Priest M."/>
            <person name="Russ C."/>
            <person name="Smialowska A."/>
            <person name="Swoboda P."/>
            <person name="Sykes S.M."/>
            <person name="Vaughn M."/>
            <person name="Vengrova S."/>
            <person name="Yoder R."/>
            <person name="Zeng Q."/>
            <person name="Allshire R."/>
            <person name="Baulcombe D."/>
            <person name="Birren B.W."/>
            <person name="Brown W."/>
            <person name="Ekwall K."/>
            <person name="Kellis M."/>
            <person name="Leatherwood J."/>
            <person name="Levin H."/>
            <person name="Margalit H."/>
            <person name="Martienssen R."/>
            <person name="Nieduszynski C.A."/>
            <person name="Spatafora J.W."/>
            <person name="Friedman N."/>
            <person name="Dalgaard J.Z."/>
            <person name="Baumann P."/>
            <person name="Niki H."/>
            <person name="Regev A."/>
            <person name="Nusbaum C."/>
        </authorList>
    </citation>
    <scope>NUCLEOTIDE SEQUENCE [LARGE SCALE GENOMIC DNA]</scope>
    <source>
        <strain evidence="8">yFS275 / FY16936</strain>
    </source>
</reference>
<dbReference type="SMART" id="SM00360">
    <property type="entry name" value="RRM"/>
    <property type="match status" value="1"/>
</dbReference>
<evidence type="ECO:0000313" key="7">
    <source>
        <dbReference type="JaponicusDB" id="SJAG_02554"/>
    </source>
</evidence>